<protein>
    <submittedName>
        <fullName evidence="2">Uncharacterized protein</fullName>
    </submittedName>
</protein>
<reference evidence="2 3" key="1">
    <citation type="journal article" date="2021" name="BMC Genomics">
        <title>Telomere-to-telomere genome assembly of asparaginase-producing Trichoderma simmonsii.</title>
        <authorList>
            <person name="Chung D."/>
            <person name="Kwon Y.M."/>
            <person name="Yang Y."/>
        </authorList>
    </citation>
    <scope>NUCLEOTIDE SEQUENCE [LARGE SCALE GENOMIC DNA]</scope>
    <source>
        <strain evidence="2 3">GH-Sj1</strain>
    </source>
</reference>
<name>A0A8G0PHC5_9HYPO</name>
<feature type="compositionally biased region" description="Basic and acidic residues" evidence="1">
    <location>
        <begin position="25"/>
        <end position="35"/>
    </location>
</feature>
<evidence type="ECO:0000313" key="2">
    <source>
        <dbReference type="EMBL" id="QYS99299.1"/>
    </source>
</evidence>
<dbReference type="Proteomes" id="UP000826661">
    <property type="component" value="Chromosome III"/>
</dbReference>
<accession>A0A8G0PHC5</accession>
<keyword evidence="3" id="KW-1185">Reference proteome</keyword>
<gene>
    <name evidence="2" type="ORF">H0G86_006441</name>
</gene>
<proteinExistence type="predicted"/>
<feature type="region of interest" description="Disordered" evidence="1">
    <location>
        <begin position="1"/>
        <end position="39"/>
    </location>
</feature>
<evidence type="ECO:0000313" key="3">
    <source>
        <dbReference type="Proteomes" id="UP000826661"/>
    </source>
</evidence>
<organism evidence="2 3">
    <name type="scientific">Trichoderma simmonsii</name>
    <dbReference type="NCBI Taxonomy" id="1491479"/>
    <lineage>
        <taxon>Eukaryota</taxon>
        <taxon>Fungi</taxon>
        <taxon>Dikarya</taxon>
        <taxon>Ascomycota</taxon>
        <taxon>Pezizomycotina</taxon>
        <taxon>Sordariomycetes</taxon>
        <taxon>Hypocreomycetidae</taxon>
        <taxon>Hypocreales</taxon>
        <taxon>Hypocreaceae</taxon>
        <taxon>Trichoderma</taxon>
    </lineage>
</organism>
<sequence>MMNEEKLGHSNPGDIAPSGSSTGDELQKASTDSKGKQKAGLELAASQLGASTKMVVNAITTFREMPTLASESKSSHGSSSMGSLSSIAGEYSSYKPLQNPLLDETTHEGQDDLFETFTKSSTDALVNDGYRIDVSGSSFAYQEASDGLAVSELLSQPGNESIETAISGEHDFQISGEDESWSEAVAGTLIDEEDQLDFTPDFITNPELSSEAAPYLGTTNVEETSSTWFGYWSGVFTAYNARVWGNLHPIPTTETSDQELEQEEDNRESMTINRALDRLKLIFYHLRG</sequence>
<evidence type="ECO:0000256" key="1">
    <source>
        <dbReference type="SAM" id="MobiDB-lite"/>
    </source>
</evidence>
<dbReference type="AlphaFoldDB" id="A0A8G0PHC5"/>
<dbReference type="EMBL" id="CP075866">
    <property type="protein sequence ID" value="QYS99299.1"/>
    <property type="molecule type" value="Genomic_DNA"/>
</dbReference>